<dbReference type="InterPro" id="IPR006522">
    <property type="entry name" value="Phage_virion_morphogenesis"/>
</dbReference>
<dbReference type="STRING" id="1774970.AUC70_11725"/>
<dbReference type="AlphaFoldDB" id="A0A1E3VJ30"/>
<accession>A0A1E3VJ30</accession>
<organism evidence="1 2">
    <name type="scientific">Methyloceanibacter stevinii</name>
    <dbReference type="NCBI Taxonomy" id="1774970"/>
    <lineage>
        <taxon>Bacteria</taxon>
        <taxon>Pseudomonadati</taxon>
        <taxon>Pseudomonadota</taxon>
        <taxon>Alphaproteobacteria</taxon>
        <taxon>Hyphomicrobiales</taxon>
        <taxon>Hyphomicrobiaceae</taxon>
        <taxon>Methyloceanibacter</taxon>
    </lineage>
</organism>
<evidence type="ECO:0008006" key="3">
    <source>
        <dbReference type="Google" id="ProtNLM"/>
    </source>
</evidence>
<proteinExistence type="predicted"/>
<dbReference type="NCBIfam" id="TIGR01635">
    <property type="entry name" value="tail_comp_S"/>
    <property type="match status" value="1"/>
</dbReference>
<gene>
    <name evidence="1" type="ORF">AUC70_11725</name>
</gene>
<comment type="caution">
    <text evidence="1">The sequence shown here is derived from an EMBL/GenBank/DDBJ whole genome shotgun (WGS) entry which is preliminary data.</text>
</comment>
<dbReference type="Proteomes" id="UP000094172">
    <property type="component" value="Unassembled WGS sequence"/>
</dbReference>
<evidence type="ECO:0000313" key="2">
    <source>
        <dbReference type="Proteomes" id="UP000094172"/>
    </source>
</evidence>
<keyword evidence="2" id="KW-1185">Reference proteome</keyword>
<protein>
    <recommendedName>
        <fullName evidence="3">Phage virion morphogenesis protein</fullName>
    </recommendedName>
</protein>
<dbReference type="Pfam" id="PF05069">
    <property type="entry name" value="Phage_tail_S"/>
    <property type="match status" value="1"/>
</dbReference>
<name>A0A1E3VJ30_9HYPH</name>
<dbReference type="RefSeq" id="WP_069445590.1">
    <property type="nucleotide sequence ID" value="NZ_LPWE01000014.1"/>
</dbReference>
<sequence length="166" mass="17919">MADGFSIRIDGKDATLSALESLLARLEHPKPMFEAMGASLVTSTQRRFELGHDPDGNPWPPSVRAIVEGGKTLVDSGFLVGSITFDASDDHVEVGTNAIQAAVHQLGATIRPKTAQALRFFVGDREIFTQQVTIPARPFLGIDEEDEAELVAIAEEYVELEGGDAR</sequence>
<reference evidence="1 2" key="1">
    <citation type="journal article" date="2016" name="Environ. Microbiol.">
        <title>New Methyloceanibacter diversity from North Sea sediments includes methanotroph containing solely the soluble methane monooxygenase.</title>
        <authorList>
            <person name="Vekeman B."/>
            <person name="Kerckhof F.M."/>
            <person name="Cremers G."/>
            <person name="de Vos P."/>
            <person name="Vandamme P."/>
            <person name="Boon N."/>
            <person name="Op den Camp H.J."/>
            <person name="Heylen K."/>
        </authorList>
    </citation>
    <scope>NUCLEOTIDE SEQUENCE [LARGE SCALE GENOMIC DNA]</scope>
    <source>
        <strain evidence="1 2">R-67176</strain>
    </source>
</reference>
<dbReference type="EMBL" id="LPWE01000014">
    <property type="protein sequence ID" value="ODR93527.1"/>
    <property type="molecule type" value="Genomic_DNA"/>
</dbReference>
<evidence type="ECO:0000313" key="1">
    <source>
        <dbReference type="EMBL" id="ODR93527.1"/>
    </source>
</evidence>